<name>A0A9P0PYM9_ACAOB</name>
<dbReference type="AlphaFoldDB" id="A0A9P0PYM9"/>
<proteinExistence type="predicted"/>
<protein>
    <submittedName>
        <fullName evidence="4">Uncharacterized protein</fullName>
    </submittedName>
</protein>
<comment type="caution">
    <text evidence="4">The sequence shown here is derived from an EMBL/GenBank/DDBJ whole genome shotgun (WGS) entry which is preliminary data.</text>
</comment>
<reference evidence="4" key="1">
    <citation type="submission" date="2022-03" db="EMBL/GenBank/DDBJ databases">
        <authorList>
            <person name="Sayadi A."/>
        </authorList>
    </citation>
    <scope>NUCLEOTIDE SEQUENCE</scope>
</reference>
<evidence type="ECO:0000256" key="1">
    <source>
        <dbReference type="SAM" id="Coils"/>
    </source>
</evidence>
<organism evidence="4 5">
    <name type="scientific">Acanthoscelides obtectus</name>
    <name type="common">Bean weevil</name>
    <name type="synonym">Bruchus obtectus</name>
    <dbReference type="NCBI Taxonomy" id="200917"/>
    <lineage>
        <taxon>Eukaryota</taxon>
        <taxon>Metazoa</taxon>
        <taxon>Ecdysozoa</taxon>
        <taxon>Arthropoda</taxon>
        <taxon>Hexapoda</taxon>
        <taxon>Insecta</taxon>
        <taxon>Pterygota</taxon>
        <taxon>Neoptera</taxon>
        <taxon>Endopterygota</taxon>
        <taxon>Coleoptera</taxon>
        <taxon>Polyphaga</taxon>
        <taxon>Cucujiformia</taxon>
        <taxon>Chrysomeloidea</taxon>
        <taxon>Chrysomelidae</taxon>
        <taxon>Bruchinae</taxon>
        <taxon>Bruchini</taxon>
        <taxon>Acanthoscelides</taxon>
    </lineage>
</organism>
<accession>A0A9P0PYM9</accession>
<feature type="compositionally biased region" description="Acidic residues" evidence="2">
    <location>
        <begin position="432"/>
        <end position="446"/>
    </location>
</feature>
<sequence>MPFNVMIQLCKITRASKLFQRNFYLPLLKPLSPKDALRKHIITGKNILTRFEHYIPVLEEYRERMARRRFMVKGQGKKRQRKKASMRYVMPLLDEDMEGHSRLMSQLSRKARGRGQCYTYFVPDKNCTLVLTHQMERAIRDKDILDVLMAQRTEKVVFVMKDYSKVSMPLVSYDGNAPFYSGEGWTRKDVEEKHHHGRETMNVARLFEAKEQGLDEWELEMMRMASKRKKKGRGEGTQDWKAMMAKQAESIDWDQFEEDAKQMVEEQHEPVDDEPIPMEVDSMDKTMNVCEKILAAGKEVMDMLPTMPEIPEIISSMKDEGELTEIANVSGLKLNVKSTKKDRFVPGQMVKSDDGDLFVPGQTVVNENGNNEYTPGFTVMLDGEPTLIPGLVMGNDPNKAVFLPGESTITESGELQFTETEDDIRLNQQPAEVEEVELEEEEEEEEKPAPPPPRKPQQFTYERPKRQFSESMGVKRRERGPKKPPVLPPEPEPLPPPLHIEPVLHDLSVPLLEKDLLEQQKDRVENFKEKKGKEEAQVDNQRRQIKIKIKQMRDSLPPKPKYLPLEPVKKSEKLREMEKNIKKGKFFDVDYKKYLNKDRPALENFFKLDPPEYGNIFDTVGIWRHRLWRSVV</sequence>
<dbReference type="EMBL" id="CAKOFQ010007011">
    <property type="protein sequence ID" value="CAH1987114.1"/>
    <property type="molecule type" value="Genomic_DNA"/>
</dbReference>
<evidence type="ECO:0000256" key="2">
    <source>
        <dbReference type="SAM" id="MobiDB-lite"/>
    </source>
</evidence>
<keyword evidence="5" id="KW-1185">Reference proteome</keyword>
<dbReference type="Proteomes" id="UP001152888">
    <property type="component" value="Unassembled WGS sequence"/>
</dbReference>
<dbReference type="EMBL" id="CAKOFQ010007564">
    <property type="protein sequence ID" value="CAH2003918.1"/>
    <property type="molecule type" value="Genomic_DNA"/>
</dbReference>
<evidence type="ECO:0000313" key="4">
    <source>
        <dbReference type="EMBL" id="CAH2003918.1"/>
    </source>
</evidence>
<keyword evidence="1" id="KW-0175">Coiled coil</keyword>
<evidence type="ECO:0000313" key="3">
    <source>
        <dbReference type="EMBL" id="CAH1987114.1"/>
    </source>
</evidence>
<feature type="region of interest" description="Disordered" evidence="2">
    <location>
        <begin position="414"/>
        <end position="498"/>
    </location>
</feature>
<feature type="compositionally biased region" description="Pro residues" evidence="2">
    <location>
        <begin position="483"/>
        <end position="498"/>
    </location>
</feature>
<feature type="coiled-coil region" evidence="1">
    <location>
        <begin position="517"/>
        <end position="544"/>
    </location>
</feature>
<gene>
    <name evidence="3" type="ORF">ACAOBT_LOCUS17674</name>
    <name evidence="4" type="ORF">ACAOBT_LOCUS27697</name>
</gene>
<evidence type="ECO:0000313" key="5">
    <source>
        <dbReference type="Proteomes" id="UP001152888"/>
    </source>
</evidence>
<dbReference type="OrthoDB" id="5969272at2759"/>